<reference evidence="1 2" key="1">
    <citation type="journal article" date="2013" name="Nat. Commun.">
        <title>The evolution and pathogenic mechanisms of the rice sheath blight pathogen.</title>
        <authorList>
            <person name="Zheng A."/>
            <person name="Lin R."/>
            <person name="Xu L."/>
            <person name="Qin P."/>
            <person name="Tang C."/>
            <person name="Ai P."/>
            <person name="Zhang D."/>
            <person name="Liu Y."/>
            <person name="Sun Z."/>
            <person name="Feng H."/>
            <person name="Wang Y."/>
            <person name="Chen Y."/>
            <person name="Liang X."/>
            <person name="Fu R."/>
            <person name="Li Q."/>
            <person name="Zhang J."/>
            <person name="Yu X."/>
            <person name="Xie Z."/>
            <person name="Ding L."/>
            <person name="Guan P."/>
            <person name="Tang J."/>
            <person name="Liang Y."/>
            <person name="Wang S."/>
            <person name="Deng Q."/>
            <person name="Li S."/>
            <person name="Zhu J."/>
            <person name="Wang L."/>
            <person name="Liu H."/>
            <person name="Li P."/>
        </authorList>
    </citation>
    <scope>NUCLEOTIDE SEQUENCE [LARGE SCALE GENOMIC DNA]</scope>
    <source>
        <strain evidence="2">AG-1 IA</strain>
    </source>
</reference>
<organism evidence="1 2">
    <name type="scientific">Thanatephorus cucumeris (strain AG1-IA)</name>
    <name type="common">Rice sheath blight fungus</name>
    <name type="synonym">Rhizoctonia solani</name>
    <dbReference type="NCBI Taxonomy" id="983506"/>
    <lineage>
        <taxon>Eukaryota</taxon>
        <taxon>Fungi</taxon>
        <taxon>Dikarya</taxon>
        <taxon>Basidiomycota</taxon>
        <taxon>Agaricomycotina</taxon>
        <taxon>Agaricomycetes</taxon>
        <taxon>Cantharellales</taxon>
        <taxon>Ceratobasidiaceae</taxon>
        <taxon>Rhizoctonia</taxon>
        <taxon>Rhizoctonia solani AG-1</taxon>
    </lineage>
</organism>
<dbReference type="HOGENOM" id="CLU_2639812_0_0_1"/>
<name>L8WJ75_THACA</name>
<sequence>MCVPRRDTLRARTGCGGCGFNTYANSAWHMWDVDDMSAQAYRHNRSRNHARPVAKRRAAWVKLGNSLKVQRRVKCIV</sequence>
<accession>L8WJ75</accession>
<keyword evidence="2" id="KW-1185">Reference proteome</keyword>
<dbReference type="Proteomes" id="UP000011668">
    <property type="component" value="Unassembled WGS sequence"/>
</dbReference>
<dbReference type="EMBL" id="AFRT01003028">
    <property type="protein sequence ID" value="ELU36853.1"/>
    <property type="molecule type" value="Genomic_DNA"/>
</dbReference>
<protein>
    <submittedName>
        <fullName evidence="1">Uncharacterized protein</fullName>
    </submittedName>
</protein>
<proteinExistence type="predicted"/>
<dbReference type="AlphaFoldDB" id="L8WJ75"/>
<gene>
    <name evidence="1" type="ORF">AG1IA_09106</name>
</gene>
<evidence type="ECO:0000313" key="2">
    <source>
        <dbReference type="Proteomes" id="UP000011668"/>
    </source>
</evidence>
<comment type="caution">
    <text evidence="1">The sequence shown here is derived from an EMBL/GenBank/DDBJ whole genome shotgun (WGS) entry which is preliminary data.</text>
</comment>
<evidence type="ECO:0000313" key="1">
    <source>
        <dbReference type="EMBL" id="ELU36853.1"/>
    </source>
</evidence>